<dbReference type="PANTHER" id="PTHR15032:SF4">
    <property type="entry name" value="N-ACYL-PHOSPHATIDYLETHANOLAMINE-HYDROLYZING PHOSPHOLIPASE D"/>
    <property type="match status" value="1"/>
</dbReference>
<evidence type="ECO:0000259" key="1">
    <source>
        <dbReference type="Pfam" id="PF12706"/>
    </source>
</evidence>
<organism evidence="2 3">
    <name type="scientific">Rickettsia tillamookensis</name>
    <dbReference type="NCBI Taxonomy" id="2761623"/>
    <lineage>
        <taxon>Bacteria</taxon>
        <taxon>Pseudomonadati</taxon>
        <taxon>Pseudomonadota</taxon>
        <taxon>Alphaproteobacteria</taxon>
        <taxon>Rickettsiales</taxon>
        <taxon>Rickettsiaceae</taxon>
        <taxon>Rickettsieae</taxon>
        <taxon>Rickettsia</taxon>
        <taxon>spotted fever group</taxon>
    </lineage>
</organism>
<dbReference type="PIRSF" id="PIRSF038896">
    <property type="entry name" value="NAPE-PLD"/>
    <property type="match status" value="1"/>
</dbReference>
<keyword evidence="3" id="KW-1185">Reference proteome</keyword>
<dbReference type="RefSeq" id="WP_246437857.1">
    <property type="nucleotide sequence ID" value="NZ_CP060138.2"/>
</dbReference>
<dbReference type="Gene3D" id="3.60.15.10">
    <property type="entry name" value="Ribonuclease Z/Hydroxyacylglutathione hydrolase-like"/>
    <property type="match status" value="1"/>
</dbReference>
<protein>
    <recommendedName>
        <fullName evidence="1">Metallo-beta-lactamase domain-containing protein</fullName>
    </recommendedName>
</protein>
<dbReference type="SUPFAM" id="SSF56281">
    <property type="entry name" value="Metallo-hydrolase/oxidoreductase"/>
    <property type="match status" value="1"/>
</dbReference>
<reference evidence="2 3" key="1">
    <citation type="journal article" date="2021" name="Int. J. Syst. Evol. Microbiol.">
        <title>Characterization of a novel transitional group Rickettsia species (Rickettsia tillamookensis sp. nov.) from the western black-legged tick, Ixodes pacificus.</title>
        <authorList>
            <person name="Gauthier D.T."/>
            <person name="Karpathy S.E."/>
            <person name="Grizzard S.L."/>
            <person name="Batra D."/>
            <person name="Rowe L.A."/>
            <person name="Paddock C.D."/>
        </authorList>
    </citation>
    <scope>NUCLEOTIDE SEQUENCE [LARGE SCALE GENOMIC DNA]</scope>
    <source>
        <strain evidence="2 3">Tillamook 23</strain>
    </source>
</reference>
<dbReference type="EMBL" id="CP060138">
    <property type="protein sequence ID" value="QQV75629.1"/>
    <property type="molecule type" value="Genomic_DNA"/>
</dbReference>
<sequence>MFFNIDPNIKPKTLLDILKWKITSKRPKWPTLLPLTSTDIPPQKITDNETIRISYIGHVTFLIQIDGLNILTDPVWSERVSPFTFAGPKRVVKPGINIIDLPKIDIIVISHNHYDHLDIRTIKDLWVRDKPKIITPLTNDVIIKKHITNAEIITLGWGESNKEQNIYLEPAQHWSARGIFDKNKALWGTFIIKTKIGDICFIGDSGYNDTLFKEIGKKYNILISLIPIGAYEPRWFMKPVHMNPEEAVFTHLDLNSKYSIASHFDVFQLADEAFNAAPLELRQAMKKHNIDENKFIIPEIGKFFLFDEAI</sequence>
<name>A0A9E6MIT0_9RICK</name>
<dbReference type="Proteomes" id="UP000595296">
    <property type="component" value="Chromosome"/>
</dbReference>
<dbReference type="Pfam" id="PF12706">
    <property type="entry name" value="Lactamase_B_2"/>
    <property type="match status" value="1"/>
</dbReference>
<evidence type="ECO:0000313" key="2">
    <source>
        <dbReference type="EMBL" id="QQV75629.1"/>
    </source>
</evidence>
<dbReference type="PANTHER" id="PTHR15032">
    <property type="entry name" value="N-ACYL-PHOSPHATIDYLETHANOLAMINE-HYDROLYZING PHOSPHOLIPASE D"/>
    <property type="match status" value="1"/>
</dbReference>
<gene>
    <name evidence="2" type="ORF">H6P87_01192</name>
</gene>
<accession>A0A9E6MIT0</accession>
<dbReference type="InterPro" id="IPR036866">
    <property type="entry name" value="RibonucZ/Hydroxyglut_hydro"/>
</dbReference>
<dbReference type="InterPro" id="IPR024884">
    <property type="entry name" value="NAPE-PLD"/>
</dbReference>
<proteinExistence type="predicted"/>
<feature type="domain" description="Metallo-beta-lactamase" evidence="1">
    <location>
        <begin position="69"/>
        <end position="264"/>
    </location>
</feature>
<dbReference type="InterPro" id="IPR001279">
    <property type="entry name" value="Metallo-B-lactamas"/>
</dbReference>
<evidence type="ECO:0000313" key="3">
    <source>
        <dbReference type="Proteomes" id="UP000595296"/>
    </source>
</evidence>